<sequence length="65" mass="7463">MKSIMKSTVYIYLLLLLLIVSSCSSDDVYEEFTEMRETAMEPPSNIEEIMEYPKGMLAGKDYAQD</sequence>
<dbReference type="EMBL" id="FOHE01000009">
    <property type="protein sequence ID" value="SET33852.1"/>
    <property type="molecule type" value="Genomic_DNA"/>
</dbReference>
<dbReference type="AlphaFoldDB" id="A0A1I0DND0"/>
<name>A0A1I0DND0_9BACI</name>
<gene>
    <name evidence="1" type="ORF">SAMN05216389_10950</name>
</gene>
<dbReference type="PROSITE" id="PS51257">
    <property type="entry name" value="PROKAR_LIPOPROTEIN"/>
    <property type="match status" value="1"/>
</dbReference>
<evidence type="ECO:0000313" key="1">
    <source>
        <dbReference type="EMBL" id="SET33852.1"/>
    </source>
</evidence>
<protein>
    <submittedName>
        <fullName evidence="1">Uncharacterized protein</fullName>
    </submittedName>
</protein>
<accession>A0A1I0DND0</accession>
<keyword evidence="2" id="KW-1185">Reference proteome</keyword>
<evidence type="ECO:0000313" key="2">
    <source>
        <dbReference type="Proteomes" id="UP000198618"/>
    </source>
</evidence>
<reference evidence="1 2" key="1">
    <citation type="submission" date="2016-10" db="EMBL/GenBank/DDBJ databases">
        <authorList>
            <person name="de Groot N.N."/>
        </authorList>
    </citation>
    <scope>NUCLEOTIDE SEQUENCE [LARGE SCALE GENOMIC DNA]</scope>
    <source>
        <strain evidence="1 2">IBRC-M 10780</strain>
    </source>
</reference>
<organism evidence="1 2">
    <name type="scientific">Oceanobacillus limi</name>
    <dbReference type="NCBI Taxonomy" id="930131"/>
    <lineage>
        <taxon>Bacteria</taxon>
        <taxon>Bacillati</taxon>
        <taxon>Bacillota</taxon>
        <taxon>Bacilli</taxon>
        <taxon>Bacillales</taxon>
        <taxon>Bacillaceae</taxon>
        <taxon>Oceanobacillus</taxon>
    </lineage>
</organism>
<dbReference type="Proteomes" id="UP000198618">
    <property type="component" value="Unassembled WGS sequence"/>
</dbReference>
<dbReference type="STRING" id="930131.SAMN05216389_10950"/>
<proteinExistence type="predicted"/>